<organism evidence="1 2">
    <name type="scientific">Rhizobium changzhiense</name>
    <dbReference type="NCBI Taxonomy" id="2692317"/>
    <lineage>
        <taxon>Bacteria</taxon>
        <taxon>Pseudomonadati</taxon>
        <taxon>Pseudomonadota</taxon>
        <taxon>Alphaproteobacteria</taxon>
        <taxon>Hyphomicrobiales</taxon>
        <taxon>Rhizobiaceae</taxon>
        <taxon>Rhizobium/Agrobacterium group</taxon>
        <taxon>Rhizobium</taxon>
    </lineage>
</organism>
<protein>
    <submittedName>
        <fullName evidence="1">Uncharacterized protein</fullName>
    </submittedName>
</protein>
<accession>A0A7Z0UEY2</accession>
<dbReference type="EMBL" id="JACCPJ010000009">
    <property type="protein sequence ID" value="NZD64550.1"/>
    <property type="molecule type" value="Genomic_DNA"/>
</dbReference>
<evidence type="ECO:0000313" key="1">
    <source>
        <dbReference type="EMBL" id="NZD64550.1"/>
    </source>
</evidence>
<evidence type="ECO:0000313" key="2">
    <source>
        <dbReference type="Proteomes" id="UP000532162"/>
    </source>
</evidence>
<proteinExistence type="predicted"/>
<gene>
    <name evidence="1" type="ORF">HX900_26100</name>
</gene>
<dbReference type="Proteomes" id="UP000532162">
    <property type="component" value="Unassembled WGS sequence"/>
</dbReference>
<reference evidence="1 2" key="1">
    <citation type="submission" date="2020-07" db="EMBL/GenBank/DDBJ databases">
        <authorList>
            <person name="Sun Q."/>
        </authorList>
    </citation>
    <scope>NUCLEOTIDE SEQUENCE [LARGE SCALE GENOMIC DNA]</scope>
    <source>
        <strain evidence="1 2">WYCCWR 11290</strain>
    </source>
</reference>
<dbReference type="AlphaFoldDB" id="A0A7Z0UEY2"/>
<dbReference type="RefSeq" id="WP_180696363.1">
    <property type="nucleotide sequence ID" value="NZ_JACCPJ010000009.1"/>
</dbReference>
<comment type="caution">
    <text evidence="1">The sequence shown here is derived from an EMBL/GenBank/DDBJ whole genome shotgun (WGS) entry which is preliminary data.</text>
</comment>
<sequence length="62" mass="6993">MQENIDWLFDVGQVVQFHDMIGTVLGRDISALGGCQHFYIEFEGESHGRPLRTVRGQFLVAA</sequence>
<name>A0A7Z0UEY2_9HYPH</name>